<dbReference type="AlphaFoldDB" id="A0A822YQ87"/>
<accession>A0A822YQ87</accession>
<dbReference type="EMBL" id="DUZY01000004">
    <property type="protein sequence ID" value="DAD34762.1"/>
    <property type="molecule type" value="Genomic_DNA"/>
</dbReference>
<evidence type="ECO:0000313" key="1">
    <source>
        <dbReference type="EMBL" id="DAD34762.1"/>
    </source>
</evidence>
<gene>
    <name evidence="1" type="ORF">HUJ06_005402</name>
</gene>
<dbReference type="Proteomes" id="UP000607653">
    <property type="component" value="Unassembled WGS sequence"/>
</dbReference>
<comment type="caution">
    <text evidence="1">The sequence shown here is derived from an EMBL/GenBank/DDBJ whole genome shotgun (WGS) entry which is preliminary data.</text>
</comment>
<organism evidence="1 2">
    <name type="scientific">Nelumbo nucifera</name>
    <name type="common">Sacred lotus</name>
    <dbReference type="NCBI Taxonomy" id="4432"/>
    <lineage>
        <taxon>Eukaryota</taxon>
        <taxon>Viridiplantae</taxon>
        <taxon>Streptophyta</taxon>
        <taxon>Embryophyta</taxon>
        <taxon>Tracheophyta</taxon>
        <taxon>Spermatophyta</taxon>
        <taxon>Magnoliopsida</taxon>
        <taxon>Proteales</taxon>
        <taxon>Nelumbonaceae</taxon>
        <taxon>Nelumbo</taxon>
    </lineage>
</organism>
<reference evidence="1 2" key="1">
    <citation type="journal article" date="2020" name="Mol. Biol. Evol.">
        <title>Distinct Expression and Methylation Patterns for Genes with Different Fates following a Single Whole-Genome Duplication in Flowering Plants.</title>
        <authorList>
            <person name="Shi T."/>
            <person name="Rahmani R.S."/>
            <person name="Gugger P.F."/>
            <person name="Wang M."/>
            <person name="Li H."/>
            <person name="Zhang Y."/>
            <person name="Li Z."/>
            <person name="Wang Q."/>
            <person name="Van de Peer Y."/>
            <person name="Marchal K."/>
            <person name="Chen J."/>
        </authorList>
    </citation>
    <scope>NUCLEOTIDE SEQUENCE [LARGE SCALE GENOMIC DNA]</scope>
    <source>
        <tissue evidence="1">Leaf</tissue>
    </source>
</reference>
<sequence length="82" mass="9352">MIAAIVNLLDYDVYDLELTAVKSNTHLRNLLVETTSKTGKRIRVVLAIILIRDCLIVSVRNLVVIQLLHSDTSFLYLFLYFG</sequence>
<evidence type="ECO:0000313" key="2">
    <source>
        <dbReference type="Proteomes" id="UP000607653"/>
    </source>
</evidence>
<proteinExistence type="predicted"/>
<protein>
    <submittedName>
        <fullName evidence="1">Uncharacterized protein</fullName>
    </submittedName>
</protein>
<name>A0A822YQ87_NELNU</name>
<keyword evidence="2" id="KW-1185">Reference proteome</keyword>